<dbReference type="GO" id="GO:0009401">
    <property type="term" value="P:phosphoenolpyruvate-dependent sugar phosphotransferase system"/>
    <property type="evidence" value="ECO:0007669"/>
    <property type="project" value="UniProtKB-KW"/>
</dbReference>
<dbReference type="Gene3D" id="3.40.930.10">
    <property type="entry name" value="Mannitol-specific EII, Chain A"/>
    <property type="match status" value="1"/>
</dbReference>
<dbReference type="EMBL" id="JACOPQ010000001">
    <property type="protein sequence ID" value="MBC5735711.1"/>
    <property type="molecule type" value="Genomic_DNA"/>
</dbReference>
<evidence type="ECO:0000256" key="5">
    <source>
        <dbReference type="ARBA" id="ARBA00022679"/>
    </source>
</evidence>
<name>A0A8J6MB24_9FIRM</name>
<dbReference type="InterPro" id="IPR016152">
    <property type="entry name" value="PTrfase/Anion_transptr"/>
</dbReference>
<evidence type="ECO:0000256" key="7">
    <source>
        <dbReference type="ARBA" id="ARBA00022777"/>
    </source>
</evidence>
<feature type="domain" description="PTS EIIA type-2" evidence="11">
    <location>
        <begin position="4"/>
        <end position="144"/>
    </location>
</feature>
<keyword evidence="2" id="KW-0813">Transport</keyword>
<evidence type="ECO:0000256" key="2">
    <source>
        <dbReference type="ARBA" id="ARBA00022448"/>
    </source>
</evidence>
<comment type="function">
    <text evidence="8">The phosphoenolpyruvate-dependent sugar phosphotransferase system (sugar PTS), a major carbohydrate active transport system, catalyzes the phosphorylation of incoming sugar substrates concomitantly with their translocation across the cell membrane. The enzyme II UlaABC PTS system is involved in ascorbate transport.</text>
</comment>
<dbReference type="SUPFAM" id="SSF55804">
    <property type="entry name" value="Phoshotransferase/anion transport protein"/>
    <property type="match status" value="1"/>
</dbReference>
<evidence type="ECO:0000256" key="8">
    <source>
        <dbReference type="ARBA" id="ARBA00037387"/>
    </source>
</evidence>
<reference evidence="12" key="1">
    <citation type="submission" date="2020-08" db="EMBL/GenBank/DDBJ databases">
        <title>Genome public.</title>
        <authorList>
            <person name="Liu C."/>
            <person name="Sun Q."/>
        </authorList>
    </citation>
    <scope>NUCLEOTIDE SEQUENCE</scope>
    <source>
        <strain evidence="12">NSJ-52</strain>
    </source>
</reference>
<organism evidence="12 13">
    <name type="scientific">Lawsonibacter faecis</name>
    <dbReference type="NCBI Taxonomy" id="2763052"/>
    <lineage>
        <taxon>Bacteria</taxon>
        <taxon>Bacillati</taxon>
        <taxon>Bacillota</taxon>
        <taxon>Clostridia</taxon>
        <taxon>Eubacteriales</taxon>
        <taxon>Oscillospiraceae</taxon>
        <taxon>Lawsonibacter</taxon>
    </lineage>
</organism>
<evidence type="ECO:0000256" key="1">
    <source>
        <dbReference type="ARBA" id="ARBA00004496"/>
    </source>
</evidence>
<evidence type="ECO:0000256" key="6">
    <source>
        <dbReference type="ARBA" id="ARBA00022683"/>
    </source>
</evidence>
<proteinExistence type="predicted"/>
<dbReference type="Proteomes" id="UP000607645">
    <property type="component" value="Unassembled WGS sequence"/>
</dbReference>
<evidence type="ECO:0000259" key="11">
    <source>
        <dbReference type="PROSITE" id="PS51094"/>
    </source>
</evidence>
<dbReference type="GO" id="GO:0005737">
    <property type="term" value="C:cytoplasm"/>
    <property type="evidence" value="ECO:0007669"/>
    <property type="project" value="UniProtKB-SubCell"/>
</dbReference>
<dbReference type="InterPro" id="IPR051351">
    <property type="entry name" value="Ascorbate-PTS_EIIA_comp"/>
</dbReference>
<dbReference type="PANTHER" id="PTHR36203:SF1">
    <property type="entry name" value="ASCORBATE-SPECIFIC PTS SYSTEM EIIA COMPONENT"/>
    <property type="match status" value="1"/>
</dbReference>
<comment type="caution">
    <text evidence="12">The sequence shown here is derived from an EMBL/GenBank/DDBJ whole genome shotgun (WGS) entry which is preliminary data.</text>
</comment>
<evidence type="ECO:0000256" key="3">
    <source>
        <dbReference type="ARBA" id="ARBA00022490"/>
    </source>
</evidence>
<comment type="subcellular location">
    <subcellularLocation>
        <location evidence="1">Cytoplasm</location>
    </subcellularLocation>
</comment>
<keyword evidence="4" id="KW-0597">Phosphoprotein</keyword>
<keyword evidence="7" id="KW-0418">Kinase</keyword>
<keyword evidence="13" id="KW-1185">Reference proteome</keyword>
<dbReference type="PANTHER" id="PTHR36203">
    <property type="entry name" value="ASCORBATE-SPECIFIC PTS SYSTEM EIIA COMPONENT"/>
    <property type="match status" value="1"/>
</dbReference>
<dbReference type="InterPro" id="IPR002178">
    <property type="entry name" value="PTS_EIIA_type-2_dom"/>
</dbReference>
<dbReference type="Pfam" id="PF00359">
    <property type="entry name" value="PTS_EIIA_2"/>
    <property type="match status" value="1"/>
</dbReference>
<keyword evidence="6" id="KW-0598">Phosphotransferase system</keyword>
<protein>
    <recommendedName>
        <fullName evidence="9">Ascorbate-specific PTS system EIIA component</fullName>
    </recommendedName>
    <alternativeName>
        <fullName evidence="10">Ascorbate-specific phosphotransferase enzyme IIA component</fullName>
    </alternativeName>
</protein>
<sequence length="148" mass="16662">MIKDLITDETYLDDVVCETWEELVDIGGGPLVKQGAVEPRFLQSIKDTVHEFGSYMVVVEDLAFFHGRPEAGVKKLSMSMAVLREPVYLNDKRIKAAIVFAAVDSKSHLELMRELGALLQDEEFLFLLRNHGRKSDILKKIQEGADIA</sequence>
<dbReference type="GO" id="GO:0016301">
    <property type="term" value="F:kinase activity"/>
    <property type="evidence" value="ECO:0007669"/>
    <property type="project" value="UniProtKB-KW"/>
</dbReference>
<dbReference type="AlphaFoldDB" id="A0A8J6MB24"/>
<dbReference type="RefSeq" id="WP_186918271.1">
    <property type="nucleotide sequence ID" value="NZ_JACOPQ010000001.1"/>
</dbReference>
<gene>
    <name evidence="12" type="ORF">H8S62_01630</name>
</gene>
<accession>A0A8J6MB24</accession>
<keyword evidence="3" id="KW-0963">Cytoplasm</keyword>
<dbReference type="PROSITE" id="PS51094">
    <property type="entry name" value="PTS_EIIA_TYPE_2"/>
    <property type="match status" value="1"/>
</dbReference>
<keyword evidence="5" id="KW-0808">Transferase</keyword>
<evidence type="ECO:0000256" key="10">
    <source>
        <dbReference type="ARBA" id="ARBA00042072"/>
    </source>
</evidence>
<keyword evidence="12" id="KW-0762">Sugar transport</keyword>
<evidence type="ECO:0000313" key="12">
    <source>
        <dbReference type="EMBL" id="MBC5735711.1"/>
    </source>
</evidence>
<evidence type="ECO:0000256" key="4">
    <source>
        <dbReference type="ARBA" id="ARBA00022553"/>
    </source>
</evidence>
<evidence type="ECO:0000313" key="13">
    <source>
        <dbReference type="Proteomes" id="UP000607645"/>
    </source>
</evidence>
<evidence type="ECO:0000256" key="9">
    <source>
        <dbReference type="ARBA" id="ARBA00041175"/>
    </source>
</evidence>